<dbReference type="Gene3D" id="1.10.10.10">
    <property type="entry name" value="Winged helix-like DNA-binding domain superfamily/Winged helix DNA-binding domain"/>
    <property type="match status" value="1"/>
</dbReference>
<keyword evidence="3" id="KW-0804">Transcription</keyword>
<dbReference type="AlphaFoldDB" id="A0A291GYY3"/>
<dbReference type="PANTHER" id="PTHR43132">
    <property type="entry name" value="ARSENICAL RESISTANCE OPERON REPRESSOR ARSR-RELATED"/>
    <property type="match status" value="1"/>
</dbReference>
<dbReference type="Pfam" id="PF01022">
    <property type="entry name" value="HTH_5"/>
    <property type="match status" value="1"/>
</dbReference>
<dbReference type="OrthoDB" id="9810923at2"/>
<dbReference type="KEGG" id="bgg:CFK41_12035"/>
<evidence type="ECO:0000256" key="4">
    <source>
        <dbReference type="SAM" id="MobiDB-lite"/>
    </source>
</evidence>
<evidence type="ECO:0000313" key="6">
    <source>
        <dbReference type="EMBL" id="ATG55417.1"/>
    </source>
</evidence>
<keyword evidence="1" id="KW-0805">Transcription regulation</keyword>
<evidence type="ECO:0000256" key="2">
    <source>
        <dbReference type="ARBA" id="ARBA00023125"/>
    </source>
</evidence>
<dbReference type="PANTHER" id="PTHR43132:SF6">
    <property type="entry name" value="HTH-TYPE TRANSCRIPTIONAL REPRESSOR CZRA"/>
    <property type="match status" value="1"/>
</dbReference>
<organism evidence="6 7">
    <name type="scientific">Brachybacterium ginsengisoli</name>
    <dbReference type="NCBI Taxonomy" id="1331682"/>
    <lineage>
        <taxon>Bacteria</taxon>
        <taxon>Bacillati</taxon>
        <taxon>Actinomycetota</taxon>
        <taxon>Actinomycetes</taxon>
        <taxon>Micrococcales</taxon>
        <taxon>Dermabacteraceae</taxon>
        <taxon>Brachybacterium</taxon>
    </lineage>
</organism>
<dbReference type="PROSITE" id="PS50987">
    <property type="entry name" value="HTH_ARSR_2"/>
    <property type="match status" value="1"/>
</dbReference>
<dbReference type="Proteomes" id="UP000217889">
    <property type="component" value="Chromosome"/>
</dbReference>
<accession>A0A291GYY3</accession>
<dbReference type="PRINTS" id="PR00778">
    <property type="entry name" value="HTHARSR"/>
</dbReference>
<dbReference type="EMBL" id="CP023564">
    <property type="protein sequence ID" value="ATG55417.1"/>
    <property type="molecule type" value="Genomic_DNA"/>
</dbReference>
<evidence type="ECO:0000256" key="1">
    <source>
        <dbReference type="ARBA" id="ARBA00023015"/>
    </source>
</evidence>
<dbReference type="InterPro" id="IPR001845">
    <property type="entry name" value="HTH_ArsR_DNA-bd_dom"/>
</dbReference>
<dbReference type="GO" id="GO:0003677">
    <property type="term" value="F:DNA binding"/>
    <property type="evidence" value="ECO:0007669"/>
    <property type="project" value="UniProtKB-KW"/>
</dbReference>
<dbReference type="InterPro" id="IPR011991">
    <property type="entry name" value="ArsR-like_HTH"/>
</dbReference>
<keyword evidence="7" id="KW-1185">Reference proteome</keyword>
<dbReference type="InterPro" id="IPR036388">
    <property type="entry name" value="WH-like_DNA-bd_sf"/>
</dbReference>
<sequence>MNSSSDDVPGCLVGLSGAADRPGDSPQDRAVPLQEDELEELRERLPAPEETADLADVFSLLGDPSRLGLLIALRDAELCVSDLAQATDHSESSVSHALKLLRAHRIVAVRRVGRRAFYRLDDPHVRLLLELAMTHTAHSDMQHPERDRAQGAAS</sequence>
<gene>
    <name evidence="6" type="ORF">CFK41_12035</name>
</gene>
<feature type="region of interest" description="Disordered" evidence="4">
    <location>
        <begin position="1"/>
        <end position="30"/>
    </location>
</feature>
<dbReference type="SUPFAM" id="SSF46785">
    <property type="entry name" value="Winged helix' DNA-binding domain"/>
    <property type="match status" value="1"/>
</dbReference>
<dbReference type="NCBIfam" id="NF033788">
    <property type="entry name" value="HTH_metalloreg"/>
    <property type="match status" value="1"/>
</dbReference>
<dbReference type="GO" id="GO:0003700">
    <property type="term" value="F:DNA-binding transcription factor activity"/>
    <property type="evidence" value="ECO:0007669"/>
    <property type="project" value="InterPro"/>
</dbReference>
<evidence type="ECO:0000256" key="3">
    <source>
        <dbReference type="ARBA" id="ARBA00023163"/>
    </source>
</evidence>
<dbReference type="InterPro" id="IPR036390">
    <property type="entry name" value="WH_DNA-bd_sf"/>
</dbReference>
<dbReference type="InterPro" id="IPR051011">
    <property type="entry name" value="Metal_resp_trans_reg"/>
</dbReference>
<evidence type="ECO:0000259" key="5">
    <source>
        <dbReference type="PROSITE" id="PS50987"/>
    </source>
</evidence>
<reference evidence="6 7" key="1">
    <citation type="journal article" date="2014" name="Int. J. Syst. Evol. Microbiol.">
        <title>Brachybacterium ginsengisoli sp. nov., isolated from soil of a ginseng field.</title>
        <authorList>
            <person name="Hoang V.A."/>
            <person name="Kim Y.J."/>
            <person name="Nguyen N.L."/>
            <person name="Yang D.C."/>
        </authorList>
    </citation>
    <scope>NUCLEOTIDE SEQUENCE [LARGE SCALE GENOMIC DNA]</scope>
    <source>
        <strain evidence="6 7">DCY80</strain>
    </source>
</reference>
<dbReference type="RefSeq" id="WP_096799878.1">
    <property type="nucleotide sequence ID" value="NZ_CP023564.1"/>
</dbReference>
<proteinExistence type="predicted"/>
<evidence type="ECO:0000313" key="7">
    <source>
        <dbReference type="Proteomes" id="UP000217889"/>
    </source>
</evidence>
<feature type="domain" description="HTH arsR-type" evidence="5">
    <location>
        <begin position="46"/>
        <end position="140"/>
    </location>
</feature>
<name>A0A291GYY3_9MICO</name>
<keyword evidence="2" id="KW-0238">DNA-binding</keyword>
<dbReference type="SMART" id="SM00418">
    <property type="entry name" value="HTH_ARSR"/>
    <property type="match status" value="1"/>
</dbReference>
<dbReference type="CDD" id="cd00090">
    <property type="entry name" value="HTH_ARSR"/>
    <property type="match status" value="1"/>
</dbReference>
<protein>
    <submittedName>
        <fullName evidence="6">ArsR family transcriptional regulator</fullName>
    </submittedName>
</protein>